<keyword evidence="1" id="KW-0812">Transmembrane</keyword>
<evidence type="ECO:0000313" key="2">
    <source>
        <dbReference type="EMBL" id="MEJ2860708.1"/>
    </source>
</evidence>
<keyword evidence="1" id="KW-1133">Transmembrane helix</keyword>
<sequence>MDRPAAEHVVATAFAAVVFAGRFAVNRTLHLAEATGGLAAAKVVTGFPLTALMGLVVIWAFRRTTKRLITG</sequence>
<organism evidence="2 3">
    <name type="scientific">Actinomycetospora flava</name>
    <dbReference type="NCBI Taxonomy" id="3129232"/>
    <lineage>
        <taxon>Bacteria</taxon>
        <taxon>Bacillati</taxon>
        <taxon>Actinomycetota</taxon>
        <taxon>Actinomycetes</taxon>
        <taxon>Pseudonocardiales</taxon>
        <taxon>Pseudonocardiaceae</taxon>
        <taxon>Actinomycetospora</taxon>
    </lineage>
</organism>
<dbReference type="Pfam" id="PF11361">
    <property type="entry name" value="DUF3159"/>
    <property type="match status" value="1"/>
</dbReference>
<dbReference type="EMBL" id="JBBEGM010000001">
    <property type="protein sequence ID" value="MEJ2860708.1"/>
    <property type="molecule type" value="Genomic_DNA"/>
</dbReference>
<reference evidence="2 3" key="1">
    <citation type="submission" date="2024-03" db="EMBL/GenBank/DDBJ databases">
        <title>Actinomycetospora sp. OC33-EN07, a novel actinomycete isolated from wild orchid (Aerides multiflora).</title>
        <authorList>
            <person name="Suriyachadkun C."/>
        </authorList>
    </citation>
    <scope>NUCLEOTIDE SEQUENCE [LARGE SCALE GENOMIC DNA]</scope>
    <source>
        <strain evidence="2 3">OC33-EN07</strain>
    </source>
</reference>
<proteinExistence type="predicted"/>
<evidence type="ECO:0000313" key="3">
    <source>
        <dbReference type="Proteomes" id="UP001369736"/>
    </source>
</evidence>
<dbReference type="InterPro" id="IPR016566">
    <property type="entry name" value="UCP010219"/>
</dbReference>
<dbReference type="Proteomes" id="UP001369736">
    <property type="component" value="Unassembled WGS sequence"/>
</dbReference>
<protein>
    <submittedName>
        <fullName evidence="2">DUF3159 domain-containing protein</fullName>
    </submittedName>
</protein>
<accession>A0ABU8M2T3</accession>
<dbReference type="RefSeq" id="WP_337700516.1">
    <property type="nucleotide sequence ID" value="NZ_JBBEGM010000001.1"/>
</dbReference>
<keyword evidence="3" id="KW-1185">Reference proteome</keyword>
<name>A0ABU8M2T3_9PSEU</name>
<gene>
    <name evidence="2" type="ORF">WCD58_06050</name>
</gene>
<evidence type="ECO:0000256" key="1">
    <source>
        <dbReference type="SAM" id="Phobius"/>
    </source>
</evidence>
<keyword evidence="1" id="KW-0472">Membrane</keyword>
<comment type="caution">
    <text evidence="2">The sequence shown here is derived from an EMBL/GenBank/DDBJ whole genome shotgun (WGS) entry which is preliminary data.</text>
</comment>
<feature type="transmembrane region" description="Helical" evidence="1">
    <location>
        <begin position="40"/>
        <end position="61"/>
    </location>
</feature>